<evidence type="ECO:0000313" key="5">
    <source>
        <dbReference type="Proteomes" id="UP000620124"/>
    </source>
</evidence>
<feature type="region of interest" description="Disordered" evidence="1">
    <location>
        <begin position="164"/>
        <end position="184"/>
    </location>
</feature>
<dbReference type="OrthoDB" id="3203775at2759"/>
<protein>
    <recommendedName>
        <fullName evidence="3">DUF6534 domain-containing protein</fullName>
    </recommendedName>
</protein>
<feature type="compositionally biased region" description="Low complexity" evidence="1">
    <location>
        <begin position="117"/>
        <end position="127"/>
    </location>
</feature>
<reference evidence="4" key="1">
    <citation type="submission" date="2020-05" db="EMBL/GenBank/DDBJ databases">
        <title>Mycena genomes resolve the evolution of fungal bioluminescence.</title>
        <authorList>
            <person name="Tsai I.J."/>
        </authorList>
    </citation>
    <scope>NUCLEOTIDE SEQUENCE</scope>
    <source>
        <strain evidence="4">CCC161011</strain>
    </source>
</reference>
<keyword evidence="2" id="KW-0812">Transmembrane</keyword>
<comment type="caution">
    <text evidence="4">The sequence shown here is derived from an EMBL/GenBank/DDBJ whole genome shotgun (WGS) entry which is preliminary data.</text>
</comment>
<evidence type="ECO:0000259" key="3">
    <source>
        <dbReference type="Pfam" id="PF20152"/>
    </source>
</evidence>
<dbReference type="Proteomes" id="UP000620124">
    <property type="component" value="Unassembled WGS sequence"/>
</dbReference>
<feature type="region of interest" description="Disordered" evidence="1">
    <location>
        <begin position="115"/>
        <end position="147"/>
    </location>
</feature>
<feature type="transmembrane region" description="Helical" evidence="2">
    <location>
        <begin position="74"/>
        <end position="93"/>
    </location>
</feature>
<feature type="transmembrane region" description="Helical" evidence="2">
    <location>
        <begin position="31"/>
        <end position="53"/>
    </location>
</feature>
<gene>
    <name evidence="4" type="ORF">MVEN_01423200</name>
</gene>
<organism evidence="4 5">
    <name type="scientific">Mycena venus</name>
    <dbReference type="NCBI Taxonomy" id="2733690"/>
    <lineage>
        <taxon>Eukaryota</taxon>
        <taxon>Fungi</taxon>
        <taxon>Dikarya</taxon>
        <taxon>Basidiomycota</taxon>
        <taxon>Agaricomycotina</taxon>
        <taxon>Agaricomycetes</taxon>
        <taxon>Agaricomycetidae</taxon>
        <taxon>Agaricales</taxon>
        <taxon>Marasmiineae</taxon>
        <taxon>Mycenaceae</taxon>
        <taxon>Mycena</taxon>
    </lineage>
</organism>
<evidence type="ECO:0000256" key="2">
    <source>
        <dbReference type="SAM" id="Phobius"/>
    </source>
</evidence>
<keyword evidence="5" id="KW-1185">Reference proteome</keyword>
<dbReference type="PANTHER" id="PTHR40465">
    <property type="entry name" value="CHROMOSOME 1, WHOLE GENOME SHOTGUN SEQUENCE"/>
    <property type="match status" value="1"/>
</dbReference>
<name>A0A8H6XVL6_9AGAR</name>
<evidence type="ECO:0000256" key="1">
    <source>
        <dbReference type="SAM" id="MobiDB-lite"/>
    </source>
</evidence>
<dbReference type="AlphaFoldDB" id="A0A8H6XVL6"/>
<sequence length="210" mass="22408">MVAAGSAFCTAVTIVIFPGFKDRTKIIVPATTWLVAEAVADISIASALLLELWRVKSSFKETRSLLNRLVAQTIRTGTAGATIALVVLVAFLTNKESNGRVYCITMLANLNSRKTGKTWSSKGTSSGANPETRGERGNQERSEGGDEYGGIYVHRTAVVRIDTSQDFSKSSSKTNTGQGLPYNSSAIGIETTVNDSASYASKNKQDLFAA</sequence>
<dbReference type="PANTHER" id="PTHR40465:SF1">
    <property type="entry name" value="DUF6534 DOMAIN-CONTAINING PROTEIN"/>
    <property type="match status" value="1"/>
</dbReference>
<feature type="compositionally biased region" description="Basic and acidic residues" evidence="1">
    <location>
        <begin position="132"/>
        <end position="144"/>
    </location>
</feature>
<keyword evidence="2" id="KW-0472">Membrane</keyword>
<dbReference type="Pfam" id="PF20152">
    <property type="entry name" value="DUF6534"/>
    <property type="match status" value="1"/>
</dbReference>
<dbReference type="InterPro" id="IPR045339">
    <property type="entry name" value="DUF6534"/>
</dbReference>
<proteinExistence type="predicted"/>
<keyword evidence="2" id="KW-1133">Transmembrane helix</keyword>
<feature type="domain" description="DUF6534" evidence="3">
    <location>
        <begin position="38"/>
        <end position="114"/>
    </location>
</feature>
<evidence type="ECO:0000313" key="4">
    <source>
        <dbReference type="EMBL" id="KAF7349020.1"/>
    </source>
</evidence>
<dbReference type="EMBL" id="JACAZI010000011">
    <property type="protein sequence ID" value="KAF7349020.1"/>
    <property type="molecule type" value="Genomic_DNA"/>
</dbReference>
<accession>A0A8H6XVL6</accession>